<dbReference type="PATRIC" id="fig|2287.9.peg.247"/>
<dbReference type="Gene3D" id="3.40.50.10790">
    <property type="entry name" value="S-adenosyl-l-methionine hydroxide adenosyltransferase, N-terminal"/>
    <property type="match status" value="1"/>
</dbReference>
<evidence type="ECO:0000256" key="1">
    <source>
        <dbReference type="ARBA" id="ARBA00022691"/>
    </source>
</evidence>
<dbReference type="EMBL" id="LT549890">
    <property type="protein sequence ID" value="SAI83792.1"/>
    <property type="molecule type" value="Genomic_DNA"/>
</dbReference>
<dbReference type="SUPFAM" id="SSF102522">
    <property type="entry name" value="Bacterial fluorinating enzyme, N-terminal domain"/>
    <property type="match status" value="1"/>
</dbReference>
<gene>
    <name evidence="5" type="ORF">SSOP1_0238</name>
</gene>
<keyword evidence="1" id="KW-0949">S-adenosyl-L-methionine</keyword>
<dbReference type="InterPro" id="IPR046470">
    <property type="entry name" value="SAM_HAT_C"/>
</dbReference>
<feature type="domain" description="S-adenosyl-l-methionine hydroxide adenosyltransferase C-terminal" evidence="4">
    <location>
        <begin position="181"/>
        <end position="267"/>
    </location>
</feature>
<protein>
    <submittedName>
        <fullName evidence="5">Uncharacterized protein</fullName>
    </submittedName>
</protein>
<dbReference type="InterPro" id="IPR002747">
    <property type="entry name" value="SAM_OH_AdoTrfase"/>
</dbReference>
<accession>A0A157SXF4</accession>
<evidence type="ECO:0000256" key="2">
    <source>
        <dbReference type="ARBA" id="ARBA00024035"/>
    </source>
</evidence>
<proteinExistence type="inferred from homology"/>
<dbReference type="Proteomes" id="UP000076770">
    <property type="component" value="Chromosome i"/>
</dbReference>
<dbReference type="InterPro" id="IPR046469">
    <property type="entry name" value="SAM_HAT_N"/>
</dbReference>
<name>A0A157SXF4_SACSO</name>
<reference evidence="6" key="1">
    <citation type="submission" date="2016-04" db="EMBL/GenBank/DDBJ databases">
        <authorList>
            <person name="Shah S.A."/>
            <person name="Garrett R.A."/>
        </authorList>
    </citation>
    <scope>NUCLEOTIDE SEQUENCE [LARGE SCALE GENOMIC DNA]</scope>
    <source>
        <strain evidence="6">ATCC 35091 / DSM 1616 / JCM 8930 / NBRC 15331 / P1</strain>
    </source>
</reference>
<sequence>MINMRRVPNQIAILTDFGLNDNYNGVMEAVIKKINPEAKITYISGNSKPFNLIAGAYLLYTSYKYFPRNTIFLVVIDPGVGTSRRPLIIKTKNYVFIGPDNGVLYPAITSEEIVKIIEIKNEKLYLAKTISNTFHGRDIFSVAAAFISIGVEIDTFGNQVRYEDLTKLNFTYKPSKSEICGKVLYIDHFGNVATSIPKEVLLNNFKYDENIEIKVNNSKHKCRFVKTFGYGMENELLIYFNGYFLVEIGINKGSAKDKLNVREGDEICLEGYIQEDFSHSI</sequence>
<evidence type="ECO:0000313" key="6">
    <source>
        <dbReference type="Proteomes" id="UP000076770"/>
    </source>
</evidence>
<dbReference type="Pfam" id="PF20257">
    <property type="entry name" value="SAM_HAT_C"/>
    <property type="match status" value="1"/>
</dbReference>
<evidence type="ECO:0000313" key="5">
    <source>
        <dbReference type="EMBL" id="SAI83792.1"/>
    </source>
</evidence>
<dbReference type="SUPFAM" id="SSF101852">
    <property type="entry name" value="Bacterial fluorinating enzyme, C-terminal domain"/>
    <property type="match status" value="1"/>
</dbReference>
<organism evidence="5 6">
    <name type="scientific">Saccharolobus solfataricus</name>
    <name type="common">Sulfolobus solfataricus</name>
    <dbReference type="NCBI Taxonomy" id="2287"/>
    <lineage>
        <taxon>Archaea</taxon>
        <taxon>Thermoproteota</taxon>
        <taxon>Thermoprotei</taxon>
        <taxon>Sulfolobales</taxon>
        <taxon>Sulfolobaceae</taxon>
        <taxon>Saccharolobus</taxon>
    </lineage>
</organism>
<dbReference type="PANTHER" id="PTHR35092">
    <property type="entry name" value="CHLORINASE MJ1651"/>
    <property type="match status" value="1"/>
</dbReference>
<dbReference type="AlphaFoldDB" id="A0A157SXF4"/>
<dbReference type="PANTHER" id="PTHR35092:SF1">
    <property type="entry name" value="CHLORINASE MJ1651"/>
    <property type="match status" value="1"/>
</dbReference>
<dbReference type="Pfam" id="PF01887">
    <property type="entry name" value="SAM_HAT_N"/>
    <property type="match status" value="1"/>
</dbReference>
<evidence type="ECO:0000259" key="4">
    <source>
        <dbReference type="Pfam" id="PF20257"/>
    </source>
</evidence>
<dbReference type="Gene3D" id="2.40.30.90">
    <property type="entry name" value="Bacterial fluorinating enzyme like"/>
    <property type="match status" value="1"/>
</dbReference>
<dbReference type="InterPro" id="IPR023228">
    <property type="entry name" value="SAM_OH_AdoTrfase_N_sf"/>
</dbReference>
<dbReference type="PIRSF" id="PIRSF006779">
    <property type="entry name" value="UCP006779"/>
    <property type="match status" value="1"/>
</dbReference>
<dbReference type="InterPro" id="IPR023227">
    <property type="entry name" value="SAM_OH_AdoTrfase_C_sf"/>
</dbReference>
<evidence type="ECO:0000259" key="3">
    <source>
        <dbReference type="Pfam" id="PF01887"/>
    </source>
</evidence>
<comment type="similarity">
    <text evidence="2">Belongs to the SAM hydrolase / SAM-dependent halogenase family.</text>
</comment>
<feature type="domain" description="S-adenosyl-l-methionine hydroxide adenosyltransferase N-terminal" evidence="3">
    <location>
        <begin position="11"/>
        <end position="157"/>
    </location>
</feature>